<protein>
    <submittedName>
        <fullName evidence="4">Transferrin binding protein-like solute binding protein</fullName>
    </submittedName>
</protein>
<dbReference type="Proteomes" id="UP000254572">
    <property type="component" value="Unassembled WGS sequence"/>
</dbReference>
<proteinExistence type="predicted"/>
<dbReference type="Gene3D" id="2.40.160.90">
    <property type="match status" value="1"/>
</dbReference>
<dbReference type="InterPro" id="IPR001677">
    <property type="entry name" value="TbpB_B_D"/>
</dbReference>
<dbReference type="AlphaFoldDB" id="A0A381E8Z2"/>
<feature type="domain" description="Transferrin-binding protein B C-lobe/N-lobe beta-barrel" evidence="3">
    <location>
        <begin position="152"/>
        <end position="257"/>
    </location>
</feature>
<keyword evidence="5" id="KW-1185">Reference proteome</keyword>
<gene>
    <name evidence="4" type="ORF">NCTC13294_01410</name>
</gene>
<name>A0A381E8Z2_9GAMM</name>
<dbReference type="InterPro" id="IPR054843">
    <property type="entry name" value="Slam_hemophilin_C"/>
</dbReference>
<feature type="chain" id="PRO_5016930055" evidence="2">
    <location>
        <begin position="18"/>
        <end position="259"/>
    </location>
</feature>
<evidence type="ECO:0000256" key="1">
    <source>
        <dbReference type="SAM" id="MobiDB-lite"/>
    </source>
</evidence>
<evidence type="ECO:0000313" key="4">
    <source>
        <dbReference type="EMBL" id="SUX23064.1"/>
    </source>
</evidence>
<dbReference type="OrthoDB" id="5689800at2"/>
<keyword evidence="2" id="KW-0732">Signal</keyword>
<dbReference type="SUPFAM" id="SSF56925">
    <property type="entry name" value="OMPA-like"/>
    <property type="match status" value="1"/>
</dbReference>
<organism evidence="4 5">
    <name type="scientific">Cardiobacterium valvarum</name>
    <dbReference type="NCBI Taxonomy" id="194702"/>
    <lineage>
        <taxon>Bacteria</taxon>
        <taxon>Pseudomonadati</taxon>
        <taxon>Pseudomonadota</taxon>
        <taxon>Gammaproteobacteria</taxon>
        <taxon>Cardiobacteriales</taxon>
        <taxon>Cardiobacteriaceae</taxon>
        <taxon>Cardiobacterium</taxon>
    </lineage>
</organism>
<reference evidence="4 5" key="1">
    <citation type="submission" date="2018-06" db="EMBL/GenBank/DDBJ databases">
        <authorList>
            <consortium name="Pathogen Informatics"/>
            <person name="Doyle S."/>
        </authorList>
    </citation>
    <scope>NUCLEOTIDE SEQUENCE [LARGE SCALE GENOMIC DNA]</scope>
    <source>
        <strain evidence="4 5">NCTC13294</strain>
    </source>
</reference>
<dbReference type="EMBL" id="UFUW01000001">
    <property type="protein sequence ID" value="SUX23064.1"/>
    <property type="molecule type" value="Genomic_DNA"/>
</dbReference>
<feature type="signal peptide" evidence="2">
    <location>
        <begin position="1"/>
        <end position="17"/>
    </location>
</feature>
<dbReference type="RefSeq" id="WP_115611689.1">
    <property type="nucleotide sequence ID" value="NZ_JBHLZC010000006.1"/>
</dbReference>
<dbReference type="PROSITE" id="PS51257">
    <property type="entry name" value="PROKAR_LIPOPROTEIN"/>
    <property type="match status" value="1"/>
</dbReference>
<dbReference type="Pfam" id="PF01298">
    <property type="entry name" value="TbpB_B_D"/>
    <property type="match status" value="1"/>
</dbReference>
<evidence type="ECO:0000313" key="5">
    <source>
        <dbReference type="Proteomes" id="UP000254572"/>
    </source>
</evidence>
<evidence type="ECO:0000259" key="3">
    <source>
        <dbReference type="Pfam" id="PF01298"/>
    </source>
</evidence>
<dbReference type="InterPro" id="IPR011250">
    <property type="entry name" value="OMP/PagP_B-barrel"/>
</dbReference>
<feature type="region of interest" description="Disordered" evidence="1">
    <location>
        <begin position="23"/>
        <end position="53"/>
    </location>
</feature>
<dbReference type="NCBIfam" id="NF041636">
    <property type="entry name" value="slam_lipo"/>
    <property type="match status" value="1"/>
</dbReference>
<evidence type="ECO:0000256" key="2">
    <source>
        <dbReference type="SAM" id="SignalP"/>
    </source>
</evidence>
<sequence>MKLQTLGLSIATALLLAACGGGSDNTTPADPQKPSNPQKPTTPPPGNNNVSGTYKGNVFVVPVGSMPGSLADARATSSNNLAVLNANGKQIALQLPGIFSGGMTSMKGATINGQSYKLFIASGSRYANSKFGYINNGNEDYIFSQGAYTTNMPTSGTVTYQGDAAVGRSAVANTAISSFTADFGKKTLTGSITQAARSDVQFQPVNINATINGNAFSTADNATVRSTGHFYGDNAREVGGVFHDSSQSLVGSFGAIRSN</sequence>
<accession>A0A381E8Z2</accession>